<accession>A0A6M0H0R2</accession>
<dbReference type="Gene3D" id="3.30.450.40">
    <property type="match status" value="1"/>
</dbReference>
<dbReference type="PROSITE" id="PS50887">
    <property type="entry name" value="GGDEF"/>
    <property type="match status" value="1"/>
</dbReference>
<dbReference type="CDD" id="cd01949">
    <property type="entry name" value="GGDEF"/>
    <property type="match status" value="1"/>
</dbReference>
<feature type="domain" description="GGDEF" evidence="5">
    <location>
        <begin position="1500"/>
        <end position="1631"/>
    </location>
</feature>
<feature type="repeat" description="TPR" evidence="2">
    <location>
        <begin position="742"/>
        <end position="775"/>
    </location>
</feature>
<dbReference type="RefSeq" id="WP_061996503.1">
    <property type="nucleotide sequence ID" value="NZ_JAAGPU010000007.1"/>
</dbReference>
<dbReference type="InterPro" id="IPR011990">
    <property type="entry name" value="TPR-like_helical_dom_sf"/>
</dbReference>
<feature type="domain" description="Protein kinase" evidence="4">
    <location>
        <begin position="8"/>
        <end position="276"/>
    </location>
</feature>
<organism evidence="6 7">
    <name type="scientific">Clostridium senegalense</name>
    <dbReference type="NCBI Taxonomy" id="1465809"/>
    <lineage>
        <taxon>Bacteria</taxon>
        <taxon>Bacillati</taxon>
        <taxon>Bacillota</taxon>
        <taxon>Clostridia</taxon>
        <taxon>Eubacteriales</taxon>
        <taxon>Clostridiaceae</taxon>
        <taxon>Clostridium</taxon>
    </lineage>
</organism>
<evidence type="ECO:0000259" key="5">
    <source>
        <dbReference type="PROSITE" id="PS50887"/>
    </source>
</evidence>
<dbReference type="GO" id="GO:0016020">
    <property type="term" value="C:membrane"/>
    <property type="evidence" value="ECO:0007669"/>
    <property type="project" value="UniProtKB-SubCell"/>
</dbReference>
<comment type="subcellular location">
    <subcellularLocation>
        <location evidence="1">Membrane</location>
        <topology evidence="1">Single-pass membrane protein</topology>
    </subcellularLocation>
</comment>
<dbReference type="EMBL" id="JAAGPU010000007">
    <property type="protein sequence ID" value="NEU04345.1"/>
    <property type="molecule type" value="Genomic_DNA"/>
</dbReference>
<dbReference type="GO" id="GO:0052621">
    <property type="term" value="F:diguanylate cyclase activity"/>
    <property type="evidence" value="ECO:0007669"/>
    <property type="project" value="TreeGrafter"/>
</dbReference>
<dbReference type="SUPFAM" id="SSF56112">
    <property type="entry name" value="Protein kinase-like (PK-like)"/>
    <property type="match status" value="1"/>
</dbReference>
<dbReference type="SUPFAM" id="SSF52540">
    <property type="entry name" value="P-loop containing nucleoside triphosphate hydrolases"/>
    <property type="match status" value="1"/>
</dbReference>
<dbReference type="Proteomes" id="UP000481872">
    <property type="component" value="Unassembled WGS sequence"/>
</dbReference>
<dbReference type="Pfam" id="PF00990">
    <property type="entry name" value="GGDEF"/>
    <property type="match status" value="1"/>
</dbReference>
<evidence type="ECO:0000313" key="6">
    <source>
        <dbReference type="EMBL" id="NEU04345.1"/>
    </source>
</evidence>
<keyword evidence="7" id="KW-1185">Reference proteome</keyword>
<dbReference type="SMART" id="SM00267">
    <property type="entry name" value="GGDEF"/>
    <property type="match status" value="1"/>
</dbReference>
<dbReference type="FunFam" id="3.30.70.270:FF:000001">
    <property type="entry name" value="Diguanylate cyclase domain protein"/>
    <property type="match status" value="1"/>
</dbReference>
<dbReference type="SUPFAM" id="SSF55073">
    <property type="entry name" value="Nucleotide cyclase"/>
    <property type="match status" value="1"/>
</dbReference>
<keyword evidence="2" id="KW-0802">TPR repeat</keyword>
<dbReference type="NCBIfam" id="TIGR00254">
    <property type="entry name" value="GGDEF"/>
    <property type="match status" value="1"/>
</dbReference>
<dbReference type="SMART" id="SM00028">
    <property type="entry name" value="TPR"/>
    <property type="match status" value="5"/>
</dbReference>
<dbReference type="InterPro" id="IPR029016">
    <property type="entry name" value="GAF-like_dom_sf"/>
</dbReference>
<dbReference type="PANTHER" id="PTHR45138:SF9">
    <property type="entry name" value="DIGUANYLATE CYCLASE DGCM-RELATED"/>
    <property type="match status" value="1"/>
</dbReference>
<dbReference type="Gene3D" id="1.25.40.10">
    <property type="entry name" value="Tetratricopeptide repeat domain"/>
    <property type="match status" value="2"/>
</dbReference>
<dbReference type="PANTHER" id="PTHR45138">
    <property type="entry name" value="REGULATORY COMPONENTS OF SENSORY TRANSDUCTION SYSTEM"/>
    <property type="match status" value="1"/>
</dbReference>
<dbReference type="Gene3D" id="3.40.50.300">
    <property type="entry name" value="P-loop containing nucleotide triphosphate hydrolases"/>
    <property type="match status" value="1"/>
</dbReference>
<name>A0A6M0H0R2_9CLOT</name>
<dbReference type="SUPFAM" id="SSF48452">
    <property type="entry name" value="TPR-like"/>
    <property type="match status" value="3"/>
</dbReference>
<dbReference type="GO" id="GO:0004672">
    <property type="term" value="F:protein kinase activity"/>
    <property type="evidence" value="ECO:0007669"/>
    <property type="project" value="InterPro"/>
</dbReference>
<keyword evidence="3" id="KW-0175">Coiled coil</keyword>
<sequence length="1806" mass="210792">MEILNNKYKIIEQLKQGRLYSSYKAIDLQNNKIDVIINILNSKNIPEKFISFCIESCSSLGSLNKAGLIPVYEFGLVNTIDNKNVSNKSYYYVTAFSKNTKKLCSIKFENKEKILDVFVKLCQMLNYLDVQGCIYDSLNDDSIYYNEEEDKIVFKDVLSAELTKYEFNEEQENREIFNLCKKSNDEDTLSVQVYSLGIILLMLCLKSRKVEINSKNLEVIVKNIDGSYSNNLYLQKNIDEDIYNIIKNMIQLDKRNRYNNITDVILEINKIYHKNFKPYKKELLEKLNFNTRLVGRSEQVENIVKLCESMNKYERIDKIVAVHGESGVGKTRFLKHLEYILKLKNFTVYSNLYTTKKSNALMYILKSIASNACEDLILKYANVLNMFIPNFIKKYNIKITENNLKKKDKVKLINEVVNFVCEVTRDKPVIIIIDNLHYEDEQTLNFFIYSLNKYNKENNVLIIFSYCDGECQKNKKFIDFLNKIKANIQNGLKIRLSDFNEVETDEMISNVLCKRYVSNAFTQIIYNNTHGNPLFIEEVLKNIFFRKYIYINDDSGKWYNKYELRHLKLPATMYDTVKDQIDEFDKTSKSILTIMSIFNKAIDKKLILKMLNIDINILMNKLEQLIDMGVLCRKIEDRGFVYDFYNKFLKLYLYDDIDDDEKVEKHKMAYKVLEKYYFDGSLEYLEEIIYHLEKANDKESLKYYCNKNAQRMLEVNNKKDAISNYFKILNSYKEHEFDEEILKILIDIGILYKEESDTEKALECFHKASRIGAMKDYTKITVDSMILIVSILLNDKDFKQIEKYMLKIEKSLKDIEYEDGNIAYMHIKAEINMAIGEYDKSYEICLKGMELCKDKYLDYRFKFCNMISAILIVKNKPQEALPILIENLELCTDKYPLAKVRIMNNIGLIYSDFYEEMDKAMEYYEMVYKIEVDNNIESYGVLGLVNIGFVQYSLDEYEEAYDTFMKAIEKLRRKELKEAEKQKRFEHYCYMYLGSIFYKFGKYSEAYRYYSLVKNYADGPDVDNRDKGQFYILAYNLHCLCGEKEKAKNFLNIAKKSSKNTGVSLTKLAKVCEIVYELEEEAEKDINKYLIVLEEMIEDIVNKDNIILIILNSVINFYLKRENEKAKLVLRLVNEYEVEIDFKRNKSTLRFLNHILLEKPNIESLNYILNDFKEQEENFLLWILLICIGDKFLENGEHNYAIIYYFEACGSIIDLILQMPKNLRLGFLNSNKMETAFIKFRALLDYYKKGKQESNLNEYSLQLNNNQDMENLFKEILNEEIIRGELLSMSLKDVNANLYNLNIRSTSELFKNFTSDSMNNIKLILKYLSYITISNKAMVIIEDENGFNILESTSNVTKLPKDSNIINTVRDTKKEFILNENYMEYLDLDNCKVSTSQIKGIMCVPIIMDSNLENSNRKCIMHYVDNIKGYIYLESDQILNKINNESLETCLNLSKVLGVLIEKYLSEINSSLDKVTGSMTRKYLEKAITMQLDSCSECSSNFSILMFDVDFFKGVNDDFGHRTGDNILKEICKTAMLNIRESDICGRYGGEEFIIVLPETSSEEAFGISERIRTSVKERDLLSGRRDVTISIGIANYPEHATQYEDLIEKADQALYAAKNTGRNKSVIWDESYRGNLNSTNKITGIVSGNINKDIRIASTMLDIIEIVGENKNKDEIIYLCLGSIMKMIECKSASLFIINGTDVEHIYTRKPGEATWFTLKKYDKDLILDVIKEKKTNTTIEIEDLSKLEENSLGTDFKSVIMTPIIQKGIVIGILYLCAYSGTKEFGIEDANILSMVGKIMIPRL</sequence>
<protein>
    <submittedName>
        <fullName evidence="6">Diguanylate cyclase</fullName>
    </submittedName>
</protein>
<dbReference type="PROSITE" id="PS50011">
    <property type="entry name" value="PROTEIN_KINASE_DOM"/>
    <property type="match status" value="1"/>
</dbReference>
<dbReference type="InterPro" id="IPR011009">
    <property type="entry name" value="Kinase-like_dom_sf"/>
</dbReference>
<comment type="caution">
    <text evidence="6">The sequence shown here is derived from an EMBL/GenBank/DDBJ whole genome shotgun (WGS) entry which is preliminary data.</text>
</comment>
<dbReference type="PROSITE" id="PS50005">
    <property type="entry name" value="TPR"/>
    <property type="match status" value="1"/>
</dbReference>
<dbReference type="Pfam" id="PF13191">
    <property type="entry name" value="AAA_16"/>
    <property type="match status" value="1"/>
</dbReference>
<dbReference type="InterPro" id="IPR029787">
    <property type="entry name" value="Nucleotide_cyclase"/>
</dbReference>
<evidence type="ECO:0000256" key="3">
    <source>
        <dbReference type="SAM" id="Coils"/>
    </source>
</evidence>
<evidence type="ECO:0000313" key="7">
    <source>
        <dbReference type="Proteomes" id="UP000481872"/>
    </source>
</evidence>
<gene>
    <name evidence="6" type="ORF">G3M99_05590</name>
</gene>
<dbReference type="InterPro" id="IPR000160">
    <property type="entry name" value="GGDEF_dom"/>
</dbReference>
<dbReference type="Gene3D" id="1.10.510.10">
    <property type="entry name" value="Transferase(Phosphotransferase) domain 1"/>
    <property type="match status" value="1"/>
</dbReference>
<dbReference type="InterPro" id="IPR027417">
    <property type="entry name" value="P-loop_NTPase"/>
</dbReference>
<evidence type="ECO:0000256" key="2">
    <source>
        <dbReference type="PROSITE-ProRule" id="PRU00339"/>
    </source>
</evidence>
<dbReference type="InterPro" id="IPR050469">
    <property type="entry name" value="Diguanylate_Cyclase"/>
</dbReference>
<evidence type="ECO:0000259" key="4">
    <source>
        <dbReference type="PROSITE" id="PS50011"/>
    </source>
</evidence>
<dbReference type="SUPFAM" id="SSF55781">
    <property type="entry name" value="GAF domain-like"/>
    <property type="match status" value="1"/>
</dbReference>
<dbReference type="InterPro" id="IPR043128">
    <property type="entry name" value="Rev_trsase/Diguanyl_cyclase"/>
</dbReference>
<proteinExistence type="predicted"/>
<reference evidence="6 7" key="1">
    <citation type="submission" date="2020-02" db="EMBL/GenBank/DDBJ databases">
        <title>Genome assembly of a novel Clostridium senegalense strain.</title>
        <authorList>
            <person name="Gupta T.B."/>
            <person name="Jauregui R."/>
            <person name="Maclean P."/>
            <person name="Nawarathana A."/>
            <person name="Brightwell G."/>
        </authorList>
    </citation>
    <scope>NUCLEOTIDE SEQUENCE [LARGE SCALE GENOMIC DNA]</scope>
    <source>
        <strain evidence="6 7">AGRFS4</strain>
    </source>
</reference>
<feature type="coiled-coil region" evidence="3">
    <location>
        <begin position="1079"/>
        <end position="1139"/>
    </location>
</feature>
<dbReference type="InterPro" id="IPR019734">
    <property type="entry name" value="TPR_rpt"/>
</dbReference>
<dbReference type="InterPro" id="IPR000719">
    <property type="entry name" value="Prot_kinase_dom"/>
</dbReference>
<dbReference type="GO" id="GO:0005524">
    <property type="term" value="F:ATP binding"/>
    <property type="evidence" value="ECO:0007669"/>
    <property type="project" value="InterPro"/>
</dbReference>
<dbReference type="InterPro" id="IPR041664">
    <property type="entry name" value="AAA_16"/>
</dbReference>
<evidence type="ECO:0000256" key="1">
    <source>
        <dbReference type="ARBA" id="ARBA00004167"/>
    </source>
</evidence>
<dbReference type="Gene3D" id="3.30.70.270">
    <property type="match status" value="1"/>
</dbReference>